<dbReference type="Proteomes" id="UP000810252">
    <property type="component" value="Unassembled WGS sequence"/>
</dbReference>
<evidence type="ECO:0000313" key="2">
    <source>
        <dbReference type="Proteomes" id="UP000810252"/>
    </source>
</evidence>
<sequence length="161" mass="18463">MGLFSFLFGNCGHSDISDPYRKYTRSSRISEPVSESDGRNVVRNLYSIARSDFSEYVNIRNVQDYYKRTVLDIISGVCNSGLEYNEEASSMYMACFISPGYRYEVSAFEYAGENWGRFYVSKLYSRGELVLTAVRGHDTDSFYRNTRQGYTLSPLLGLTEQ</sequence>
<gene>
    <name evidence="1" type="ORF">IAC29_07830</name>
</gene>
<dbReference type="AlphaFoldDB" id="A0A9D9HGA8"/>
<accession>A0A9D9HGA8</accession>
<proteinExistence type="predicted"/>
<name>A0A9D9HGA8_9BACT</name>
<comment type="caution">
    <text evidence="1">The sequence shown here is derived from an EMBL/GenBank/DDBJ whole genome shotgun (WGS) entry which is preliminary data.</text>
</comment>
<reference evidence="1" key="2">
    <citation type="journal article" date="2021" name="PeerJ">
        <title>Extensive microbial diversity within the chicken gut microbiome revealed by metagenomics and culture.</title>
        <authorList>
            <person name="Gilroy R."/>
            <person name="Ravi A."/>
            <person name="Getino M."/>
            <person name="Pursley I."/>
            <person name="Horton D.L."/>
            <person name="Alikhan N.F."/>
            <person name="Baker D."/>
            <person name="Gharbi K."/>
            <person name="Hall N."/>
            <person name="Watson M."/>
            <person name="Adriaenssens E.M."/>
            <person name="Foster-Nyarko E."/>
            <person name="Jarju S."/>
            <person name="Secka A."/>
            <person name="Antonio M."/>
            <person name="Oren A."/>
            <person name="Chaudhuri R.R."/>
            <person name="La Ragione R."/>
            <person name="Hildebrand F."/>
            <person name="Pallen M.J."/>
        </authorList>
    </citation>
    <scope>NUCLEOTIDE SEQUENCE</scope>
    <source>
        <strain evidence="1">20514</strain>
    </source>
</reference>
<protein>
    <submittedName>
        <fullName evidence="1">Uncharacterized protein</fullName>
    </submittedName>
</protein>
<evidence type="ECO:0000313" key="1">
    <source>
        <dbReference type="EMBL" id="MBO8449163.1"/>
    </source>
</evidence>
<organism evidence="1 2">
    <name type="scientific">Candidatus Cryptobacteroides merdigallinarum</name>
    <dbReference type="NCBI Taxonomy" id="2840770"/>
    <lineage>
        <taxon>Bacteria</taxon>
        <taxon>Pseudomonadati</taxon>
        <taxon>Bacteroidota</taxon>
        <taxon>Bacteroidia</taxon>
        <taxon>Bacteroidales</taxon>
        <taxon>Candidatus Cryptobacteroides</taxon>
    </lineage>
</organism>
<dbReference type="EMBL" id="JADIMQ010000112">
    <property type="protein sequence ID" value="MBO8449163.1"/>
    <property type="molecule type" value="Genomic_DNA"/>
</dbReference>
<reference evidence="1" key="1">
    <citation type="submission" date="2020-10" db="EMBL/GenBank/DDBJ databases">
        <authorList>
            <person name="Gilroy R."/>
        </authorList>
    </citation>
    <scope>NUCLEOTIDE SEQUENCE</scope>
    <source>
        <strain evidence="1">20514</strain>
    </source>
</reference>